<dbReference type="AlphaFoldDB" id="A0A1I1JBV2"/>
<proteinExistence type="predicted"/>
<dbReference type="Pfam" id="PF13057">
    <property type="entry name" value="DUF3919"/>
    <property type="match status" value="1"/>
</dbReference>
<dbReference type="EMBL" id="FOMG01000003">
    <property type="protein sequence ID" value="SFC43433.1"/>
    <property type="molecule type" value="Genomic_DNA"/>
</dbReference>
<gene>
    <name evidence="2" type="ORF">SAMN05421842_103188</name>
</gene>
<evidence type="ECO:0000313" key="2">
    <source>
        <dbReference type="EMBL" id="SFC43433.1"/>
    </source>
</evidence>
<dbReference type="STRING" id="119641.SAMN05421842_103188"/>
<dbReference type="InterPro" id="IPR025031">
    <property type="entry name" value="DUF3919"/>
</dbReference>
<reference evidence="2 3" key="1">
    <citation type="submission" date="2016-10" db="EMBL/GenBank/DDBJ databases">
        <authorList>
            <person name="de Groot N.N."/>
        </authorList>
    </citation>
    <scope>NUCLEOTIDE SEQUENCE [LARGE SCALE GENOMIC DNA]</scope>
    <source>
        <strain evidence="2 3">DSM 12992</strain>
    </source>
</reference>
<keyword evidence="1" id="KW-0472">Membrane</keyword>
<protein>
    <recommendedName>
        <fullName evidence="4">DUF3919 family protein</fullName>
    </recommendedName>
</protein>
<feature type="transmembrane region" description="Helical" evidence="1">
    <location>
        <begin position="9"/>
        <end position="27"/>
    </location>
</feature>
<dbReference type="OrthoDB" id="1917890at2"/>
<organism evidence="2 3">
    <name type="scientific">Clostridium uliginosum</name>
    <dbReference type="NCBI Taxonomy" id="119641"/>
    <lineage>
        <taxon>Bacteria</taxon>
        <taxon>Bacillati</taxon>
        <taxon>Bacillota</taxon>
        <taxon>Clostridia</taxon>
        <taxon>Eubacteriales</taxon>
        <taxon>Clostridiaceae</taxon>
        <taxon>Clostridium</taxon>
    </lineage>
</organism>
<keyword evidence="1" id="KW-0812">Transmembrane</keyword>
<evidence type="ECO:0000256" key="1">
    <source>
        <dbReference type="SAM" id="Phobius"/>
    </source>
</evidence>
<name>A0A1I1JBV2_9CLOT</name>
<evidence type="ECO:0000313" key="3">
    <source>
        <dbReference type="Proteomes" id="UP000199263"/>
    </source>
</evidence>
<dbReference type="Proteomes" id="UP000199263">
    <property type="component" value="Unassembled WGS sequence"/>
</dbReference>
<keyword evidence="1" id="KW-1133">Transmembrane helix</keyword>
<keyword evidence="3" id="KW-1185">Reference proteome</keyword>
<sequence>MTNFKYKKIINICIILFILIGIMGVYLNKTMYNKLVVIEDKEQVLQYSSNSIPVKIDFYSKRRGKVTISSSNILKEFWSIVDSMPRSKNFYNSKIENSSNEITGTIYYLDGKKGTLYLNNNLRINDIYYGGDDSSAYTNRLRNYINNIFCTPSVLSELINDKNKITIVDIDNNTKKCGSNDKTLIKNKVMELQKITDNKKLEKAISDKGNLNYHIRIYREDLVTTPDNSSEYEKNSYDIISIDIYENDYVVIRDYGDEIVNSFYMQGNLNDLCNNLFNQ</sequence>
<dbReference type="RefSeq" id="WP_090088872.1">
    <property type="nucleotide sequence ID" value="NZ_FOMG01000003.1"/>
</dbReference>
<accession>A0A1I1JBV2</accession>
<evidence type="ECO:0008006" key="4">
    <source>
        <dbReference type="Google" id="ProtNLM"/>
    </source>
</evidence>